<comment type="caution">
    <text evidence="6">The sequence shown here is derived from an EMBL/GenBank/DDBJ whole genome shotgun (WGS) entry which is preliminary data.</text>
</comment>
<name>A0A3L7A723_9MICO</name>
<keyword evidence="1" id="KW-0805">Transcription regulation</keyword>
<dbReference type="PANTHER" id="PTHR30055">
    <property type="entry name" value="HTH-TYPE TRANSCRIPTIONAL REGULATOR RUTR"/>
    <property type="match status" value="1"/>
</dbReference>
<organism evidence="6 7">
    <name type="scientific">Mycetocola tolaasinivorans</name>
    <dbReference type="NCBI Taxonomy" id="76635"/>
    <lineage>
        <taxon>Bacteria</taxon>
        <taxon>Bacillati</taxon>
        <taxon>Actinomycetota</taxon>
        <taxon>Actinomycetes</taxon>
        <taxon>Micrococcales</taxon>
        <taxon>Microbacteriaceae</taxon>
        <taxon>Mycetocola</taxon>
    </lineage>
</organism>
<evidence type="ECO:0000259" key="5">
    <source>
        <dbReference type="PROSITE" id="PS50977"/>
    </source>
</evidence>
<dbReference type="GO" id="GO:0003700">
    <property type="term" value="F:DNA-binding transcription factor activity"/>
    <property type="evidence" value="ECO:0007669"/>
    <property type="project" value="TreeGrafter"/>
</dbReference>
<sequence length="191" mass="21055">MVELEALVETSRPHRADAARNYDALIDTAKVVFREEGITASLEEVARRAGVGIGTLYRNFPTREDLIERVYASEVLVLCRKADDHLEDGGSEWAAFEAWLREFIPFLATKRALLDGLNRGSETMLCCRTAMYAAGEPLLENAQKAGLVRPDVEIADVIRLVVGVAGVAYETEEQGERVLGFAFDGIRTAHA</sequence>
<dbReference type="PROSITE" id="PS50977">
    <property type="entry name" value="HTH_TETR_2"/>
    <property type="match status" value="1"/>
</dbReference>
<dbReference type="SUPFAM" id="SSF48498">
    <property type="entry name" value="Tetracyclin repressor-like, C-terminal domain"/>
    <property type="match status" value="1"/>
</dbReference>
<dbReference type="InterPro" id="IPR001647">
    <property type="entry name" value="HTH_TetR"/>
</dbReference>
<dbReference type="OrthoDB" id="3192968at2"/>
<feature type="domain" description="HTH tetR-type" evidence="5">
    <location>
        <begin position="19"/>
        <end position="78"/>
    </location>
</feature>
<evidence type="ECO:0000256" key="3">
    <source>
        <dbReference type="ARBA" id="ARBA00023163"/>
    </source>
</evidence>
<protein>
    <submittedName>
        <fullName evidence="6">TetR/AcrR family transcriptional regulator</fullName>
    </submittedName>
</protein>
<reference evidence="6 7" key="1">
    <citation type="submission" date="2018-10" db="EMBL/GenBank/DDBJ databases">
        <authorList>
            <person name="Li J."/>
        </authorList>
    </citation>
    <scope>NUCLEOTIDE SEQUENCE [LARGE SCALE GENOMIC DNA]</scope>
    <source>
        <strain evidence="6 7">IF 016277</strain>
    </source>
</reference>
<dbReference type="Proteomes" id="UP000272503">
    <property type="component" value="Unassembled WGS sequence"/>
</dbReference>
<dbReference type="Pfam" id="PF00440">
    <property type="entry name" value="TetR_N"/>
    <property type="match status" value="1"/>
</dbReference>
<feature type="DNA-binding region" description="H-T-H motif" evidence="4">
    <location>
        <begin position="41"/>
        <end position="60"/>
    </location>
</feature>
<dbReference type="InterPro" id="IPR049445">
    <property type="entry name" value="TetR_SbtR-like_C"/>
</dbReference>
<dbReference type="AlphaFoldDB" id="A0A3L7A723"/>
<dbReference type="PANTHER" id="PTHR30055:SF234">
    <property type="entry name" value="HTH-TYPE TRANSCRIPTIONAL REGULATOR BETI"/>
    <property type="match status" value="1"/>
</dbReference>
<evidence type="ECO:0000313" key="7">
    <source>
        <dbReference type="Proteomes" id="UP000272503"/>
    </source>
</evidence>
<dbReference type="GO" id="GO:0000976">
    <property type="term" value="F:transcription cis-regulatory region binding"/>
    <property type="evidence" value="ECO:0007669"/>
    <property type="project" value="TreeGrafter"/>
</dbReference>
<dbReference type="InterPro" id="IPR050109">
    <property type="entry name" value="HTH-type_TetR-like_transc_reg"/>
</dbReference>
<dbReference type="InterPro" id="IPR009057">
    <property type="entry name" value="Homeodomain-like_sf"/>
</dbReference>
<dbReference type="SUPFAM" id="SSF46689">
    <property type="entry name" value="Homeodomain-like"/>
    <property type="match status" value="1"/>
</dbReference>
<accession>A0A3L7A723</accession>
<dbReference type="Pfam" id="PF21597">
    <property type="entry name" value="TetR_C_43"/>
    <property type="match status" value="1"/>
</dbReference>
<dbReference type="InterPro" id="IPR036271">
    <property type="entry name" value="Tet_transcr_reg_TetR-rel_C_sf"/>
</dbReference>
<proteinExistence type="predicted"/>
<evidence type="ECO:0000313" key="6">
    <source>
        <dbReference type="EMBL" id="RLP75957.1"/>
    </source>
</evidence>
<gene>
    <name evidence="6" type="ORF">D9V32_07295</name>
</gene>
<dbReference type="PRINTS" id="PR00455">
    <property type="entry name" value="HTHTETR"/>
</dbReference>
<keyword evidence="2 4" id="KW-0238">DNA-binding</keyword>
<keyword evidence="3" id="KW-0804">Transcription</keyword>
<evidence type="ECO:0000256" key="2">
    <source>
        <dbReference type="ARBA" id="ARBA00023125"/>
    </source>
</evidence>
<evidence type="ECO:0000256" key="1">
    <source>
        <dbReference type="ARBA" id="ARBA00023015"/>
    </source>
</evidence>
<evidence type="ECO:0000256" key="4">
    <source>
        <dbReference type="PROSITE-ProRule" id="PRU00335"/>
    </source>
</evidence>
<dbReference type="Gene3D" id="1.10.357.10">
    <property type="entry name" value="Tetracycline Repressor, domain 2"/>
    <property type="match status" value="1"/>
</dbReference>
<dbReference type="EMBL" id="RCUX01000005">
    <property type="protein sequence ID" value="RLP75957.1"/>
    <property type="molecule type" value="Genomic_DNA"/>
</dbReference>
<keyword evidence="7" id="KW-1185">Reference proteome</keyword>